<feature type="transmembrane region" description="Helical" evidence="9">
    <location>
        <begin position="988"/>
        <end position="1014"/>
    </location>
</feature>
<feature type="transmembrane region" description="Helical" evidence="9">
    <location>
        <begin position="362"/>
        <end position="382"/>
    </location>
</feature>
<dbReference type="GO" id="GO:0005886">
    <property type="term" value="C:plasma membrane"/>
    <property type="evidence" value="ECO:0007669"/>
    <property type="project" value="UniProtKB-SubCell"/>
</dbReference>
<feature type="region of interest" description="Disordered" evidence="8">
    <location>
        <begin position="1022"/>
        <end position="1046"/>
    </location>
</feature>
<evidence type="ECO:0000256" key="8">
    <source>
        <dbReference type="SAM" id="MobiDB-lite"/>
    </source>
</evidence>
<evidence type="ECO:0000256" key="7">
    <source>
        <dbReference type="ARBA" id="ARBA00023136"/>
    </source>
</evidence>
<feature type="transmembrane region" description="Helical" evidence="9">
    <location>
        <begin position="432"/>
        <end position="454"/>
    </location>
</feature>
<keyword evidence="12" id="KW-1185">Reference proteome</keyword>
<keyword evidence="7 9" id="KW-0472">Membrane</keyword>
<dbReference type="PANTHER" id="PTHR32063:SF24">
    <property type="entry name" value="CATION EFFLUX SYSTEM (ACRB_ACRD_ACRF FAMILY)"/>
    <property type="match status" value="1"/>
</dbReference>
<name>A0A0K1PSW2_9BACT</name>
<feature type="chain" id="PRO_5005466289" evidence="10">
    <location>
        <begin position="30"/>
        <end position="1046"/>
    </location>
</feature>
<dbReference type="Gene3D" id="3.30.2090.10">
    <property type="entry name" value="Multidrug efflux transporter AcrB TolC docking domain, DN and DC subdomains"/>
    <property type="match status" value="2"/>
</dbReference>
<dbReference type="SUPFAM" id="SSF82866">
    <property type="entry name" value="Multidrug efflux transporter AcrB transmembrane domain"/>
    <property type="match status" value="2"/>
</dbReference>
<dbReference type="GO" id="GO:0008324">
    <property type="term" value="F:monoatomic cation transmembrane transporter activity"/>
    <property type="evidence" value="ECO:0007669"/>
    <property type="project" value="InterPro"/>
</dbReference>
<feature type="transmembrane region" description="Helical" evidence="9">
    <location>
        <begin position="911"/>
        <end position="933"/>
    </location>
</feature>
<dbReference type="AlphaFoldDB" id="A0A0K1PSW2"/>
<evidence type="ECO:0000256" key="9">
    <source>
        <dbReference type="SAM" id="Phobius"/>
    </source>
</evidence>
<dbReference type="SUPFAM" id="SSF82714">
    <property type="entry name" value="Multidrug efflux transporter AcrB TolC docking domain, DN and DC subdomains"/>
    <property type="match status" value="2"/>
</dbReference>
<dbReference type="InterPro" id="IPR004763">
    <property type="entry name" value="CusA-like"/>
</dbReference>
<sequence>MKAVALWAAKNAFIAIMICLGIIAAGAYAATKLAIDAVPDVTNVQVQVVTRAAALSATEVESQITQPIERGVAGIPGLTLVRSTSKLGISIVTLIFEDDVDVYFARQLVNERLVQIREQIPPGLGKTELGPVTTALGEIYMFELRGDGRSPEELRTIVEWQIGPKLRQVPGVIEVVGFGGALKQYRVTLDPARLAAHGVSIEMVQTAIERDNRVGGGGYVESAGEQIVLRGDARFQGIEDIESTVVRTDEAGIPVRIGQLGEVDTGPALRQGAMTRDGRGEIVGGSVFMLKGKNSRDVVKNVKEAITELSPRLPAGVRIEPYYDRADYIDRVLKTVAKNLSEGAVIVVVCLLLTLGSLRAGLLVAGAIPFAMLVGFIGLNAVGYTGNVMSLGAIDFGIVVEGAVLTVEHAMTHAGSITDRNRRRRAITHAMADVAKPAVFSVVITILVFLPLITLEDVEGKMFRPVVVSLCFMLAGALFYALVLVPAVGPRFLKGTPGGREPWLIRKARRIYQPALDAALKRPWAAVASAMVLTAALLGAGSQMGAEFLPRIFEGAYALDTTRPPSTSVQQAVTLSGEAERTLKEAPEVETVVSRIGRPEGAVDSAGPESADVFVMLKPREQWRPGMTPDKLAEELAAKLDARVPATLSAFSQPIEMRVNDLIAGVKGDVAIKVYGDDLTTMSEVADQIRKTVAQIPGAADTKMEIATGLPSIRVVVNRDHVGRLGVAPGNILDALAMARAGMPVGVVREGERVFDLTLRIGGERVDDERDLARLPLATSHGTLVPLSMVADLKLENTIVMVGREQMRRRLIVQSNVRGRDMVGFVKEAQAKVAELNIPKSVEVVWGGQFQNFNRAKARLAMLVPVSIGVIALMLVFMFRNVRYMLITILNLPFAVAGGVFALVLRGLPFSIPAGVGFIALCGVAVMTGIVMTQSLMDTPRDEDVVSRVRKASLAAFRAPLSTALVAAIGFIPAAIATGTGAEVQRPLATVVIGGLLIGMVLSMLTLPAMLLIVARRELNEPQKNGDEAKEDDDWSPLEGSHHPAE</sequence>
<feature type="transmembrane region" description="Helical" evidence="9">
    <location>
        <begin position="524"/>
        <end position="542"/>
    </location>
</feature>
<dbReference type="OrthoDB" id="9798415at2"/>
<dbReference type="Gene3D" id="3.30.70.1320">
    <property type="entry name" value="Multidrug efflux transporter AcrB pore domain like"/>
    <property type="match status" value="1"/>
</dbReference>
<evidence type="ECO:0000256" key="3">
    <source>
        <dbReference type="ARBA" id="ARBA00022448"/>
    </source>
</evidence>
<dbReference type="InterPro" id="IPR001036">
    <property type="entry name" value="Acrflvin-R"/>
</dbReference>
<dbReference type="RefSeq" id="WP_146647750.1">
    <property type="nucleotide sequence ID" value="NZ_CP012333.1"/>
</dbReference>
<dbReference type="EMBL" id="CP012333">
    <property type="protein sequence ID" value="AKU96461.1"/>
    <property type="molecule type" value="Genomic_DNA"/>
</dbReference>
<keyword evidence="10" id="KW-0732">Signal</keyword>
<feature type="transmembrane region" description="Helical" evidence="9">
    <location>
        <begin position="954"/>
        <end position="976"/>
    </location>
</feature>
<protein>
    <submittedName>
        <fullName evidence="11">Cobalt-zinc-cadmium resistance protein CzcA</fullName>
    </submittedName>
</protein>
<comment type="similarity">
    <text evidence="2">Belongs to the resistance-nodulation-cell division (RND) (TC 2.A.6) family.</text>
</comment>
<organism evidence="11 12">
    <name type="scientific">Labilithrix luteola</name>
    <dbReference type="NCBI Taxonomy" id="1391654"/>
    <lineage>
        <taxon>Bacteria</taxon>
        <taxon>Pseudomonadati</taxon>
        <taxon>Myxococcota</taxon>
        <taxon>Polyangia</taxon>
        <taxon>Polyangiales</taxon>
        <taxon>Labilitrichaceae</taxon>
        <taxon>Labilithrix</taxon>
    </lineage>
</organism>
<keyword evidence="5 9" id="KW-0812">Transmembrane</keyword>
<dbReference type="SUPFAM" id="SSF82693">
    <property type="entry name" value="Multidrug efflux transporter AcrB pore domain, PN1, PN2, PC1 and PC2 subdomains"/>
    <property type="match status" value="3"/>
</dbReference>
<dbReference type="Gene3D" id="3.30.70.1440">
    <property type="entry name" value="Multidrug efflux transporter AcrB pore domain"/>
    <property type="match status" value="1"/>
</dbReference>
<dbReference type="PATRIC" id="fig|1391654.3.peg.3161"/>
<evidence type="ECO:0000256" key="10">
    <source>
        <dbReference type="SAM" id="SignalP"/>
    </source>
</evidence>
<evidence type="ECO:0000256" key="6">
    <source>
        <dbReference type="ARBA" id="ARBA00022989"/>
    </source>
</evidence>
<evidence type="ECO:0000313" key="12">
    <source>
        <dbReference type="Proteomes" id="UP000064967"/>
    </source>
</evidence>
<evidence type="ECO:0000256" key="5">
    <source>
        <dbReference type="ARBA" id="ARBA00022692"/>
    </source>
</evidence>
<feature type="transmembrane region" description="Helical" evidence="9">
    <location>
        <begin position="886"/>
        <end position="905"/>
    </location>
</feature>
<keyword evidence="3" id="KW-0813">Transport</keyword>
<evidence type="ECO:0000256" key="2">
    <source>
        <dbReference type="ARBA" id="ARBA00010942"/>
    </source>
</evidence>
<gene>
    <name evidence="11" type="ORF">AKJ09_03125</name>
</gene>
<keyword evidence="6 9" id="KW-1133">Transmembrane helix</keyword>
<evidence type="ECO:0000313" key="11">
    <source>
        <dbReference type="EMBL" id="AKU96461.1"/>
    </source>
</evidence>
<dbReference type="KEGG" id="llu:AKJ09_03125"/>
<proteinExistence type="inferred from homology"/>
<comment type="subcellular location">
    <subcellularLocation>
        <location evidence="1">Cell membrane</location>
        <topology evidence="1">Multi-pass membrane protein</topology>
    </subcellularLocation>
</comment>
<feature type="signal peptide" evidence="10">
    <location>
        <begin position="1"/>
        <end position="29"/>
    </location>
</feature>
<dbReference type="STRING" id="1391654.AKJ09_03125"/>
<evidence type="ECO:0000256" key="1">
    <source>
        <dbReference type="ARBA" id="ARBA00004651"/>
    </source>
</evidence>
<dbReference type="Gene3D" id="1.20.1640.10">
    <property type="entry name" value="Multidrug efflux transporter AcrB transmembrane domain"/>
    <property type="match status" value="2"/>
</dbReference>
<keyword evidence="4" id="KW-1003">Cell membrane</keyword>
<feature type="transmembrane region" description="Helical" evidence="9">
    <location>
        <begin position="466"/>
        <end position="485"/>
    </location>
</feature>
<reference evidence="11 12" key="1">
    <citation type="submission" date="2015-08" db="EMBL/GenBank/DDBJ databases">
        <authorList>
            <person name="Babu N.S."/>
            <person name="Beckwith C.J."/>
            <person name="Beseler K.G."/>
            <person name="Brison A."/>
            <person name="Carone J.V."/>
            <person name="Caskin T.P."/>
            <person name="Diamond M."/>
            <person name="Durham M.E."/>
            <person name="Foxe J.M."/>
            <person name="Go M."/>
            <person name="Henderson B.A."/>
            <person name="Jones I.B."/>
            <person name="McGettigan J.A."/>
            <person name="Micheletti S.J."/>
            <person name="Nasrallah M.E."/>
            <person name="Ortiz D."/>
            <person name="Piller C.R."/>
            <person name="Privatt S.R."/>
            <person name="Schneider S.L."/>
            <person name="Sharp S."/>
            <person name="Smith T.C."/>
            <person name="Stanton J.D."/>
            <person name="Ullery H.E."/>
            <person name="Wilson R.J."/>
            <person name="Serrano M.G."/>
            <person name="Buck G."/>
            <person name="Lee V."/>
            <person name="Wang Y."/>
            <person name="Carvalho R."/>
            <person name="Voegtly L."/>
            <person name="Shi R."/>
            <person name="Duckworth R."/>
            <person name="Johnson A."/>
            <person name="Loviza R."/>
            <person name="Walstead R."/>
            <person name="Shah Z."/>
            <person name="Kiflezghi M."/>
            <person name="Wade K."/>
            <person name="Ball S.L."/>
            <person name="Bradley K.W."/>
            <person name="Asai D.J."/>
            <person name="Bowman C.A."/>
            <person name="Russell D.A."/>
            <person name="Pope W.H."/>
            <person name="Jacobs-Sera D."/>
            <person name="Hendrix R.W."/>
            <person name="Hatfull G.F."/>
        </authorList>
    </citation>
    <scope>NUCLEOTIDE SEQUENCE [LARGE SCALE GENOMIC DNA]</scope>
    <source>
        <strain evidence="11 12">DSM 27648</strain>
    </source>
</reference>
<dbReference type="InterPro" id="IPR027463">
    <property type="entry name" value="AcrB_DN_DC_subdom"/>
</dbReference>
<dbReference type="GO" id="GO:0042910">
    <property type="term" value="F:xenobiotic transmembrane transporter activity"/>
    <property type="evidence" value="ECO:0007669"/>
    <property type="project" value="TreeGrafter"/>
</dbReference>
<feature type="transmembrane region" description="Helical" evidence="9">
    <location>
        <begin position="860"/>
        <end position="879"/>
    </location>
</feature>
<dbReference type="Gene3D" id="3.30.70.1430">
    <property type="entry name" value="Multidrug efflux transporter AcrB pore domain"/>
    <property type="match status" value="2"/>
</dbReference>
<dbReference type="PRINTS" id="PR00702">
    <property type="entry name" value="ACRIFLAVINRP"/>
</dbReference>
<accession>A0A0K1PSW2</accession>
<dbReference type="Pfam" id="PF00873">
    <property type="entry name" value="ACR_tran"/>
    <property type="match status" value="1"/>
</dbReference>
<dbReference type="PANTHER" id="PTHR32063">
    <property type="match status" value="1"/>
</dbReference>
<dbReference type="Proteomes" id="UP000064967">
    <property type="component" value="Chromosome"/>
</dbReference>
<evidence type="ECO:0000256" key="4">
    <source>
        <dbReference type="ARBA" id="ARBA00022475"/>
    </source>
</evidence>
<dbReference type="NCBIfam" id="TIGR00914">
    <property type="entry name" value="2A0601"/>
    <property type="match status" value="1"/>
</dbReference>